<feature type="transmembrane region" description="Helical" evidence="1">
    <location>
        <begin position="20"/>
        <end position="41"/>
    </location>
</feature>
<keyword evidence="3" id="KW-1185">Reference proteome</keyword>
<evidence type="ECO:0000256" key="1">
    <source>
        <dbReference type="SAM" id="Phobius"/>
    </source>
</evidence>
<accession>A0A4R3MUJ4</accession>
<dbReference type="RefSeq" id="WP_165903442.1">
    <property type="nucleotide sequence ID" value="NZ_SMAO01000008.1"/>
</dbReference>
<dbReference type="EMBL" id="SMAO01000008">
    <property type="protein sequence ID" value="TCT19417.1"/>
    <property type="molecule type" value="Genomic_DNA"/>
</dbReference>
<keyword evidence="1" id="KW-0472">Membrane</keyword>
<dbReference type="Pfam" id="PF07254">
    <property type="entry name" value="Cpta_toxin"/>
    <property type="match status" value="1"/>
</dbReference>
<keyword evidence="1" id="KW-0812">Transmembrane</keyword>
<dbReference type="AlphaFoldDB" id="A0A4R3MUJ4"/>
<dbReference type="InterPro" id="IPR009883">
    <property type="entry name" value="YgfX"/>
</dbReference>
<proteinExistence type="predicted"/>
<sequence length="154" mass="17320">MGAHRERPPLLIRPRRSRQLAIFVGLVHGLAFVVVLALPIGLYRLPLLLLIGLGCFRVISAQVLRRSPRSIQTALWQSDGSWFLTFVDGRQQEVTLSPSTFVSLSLVVLNFRAGRLRRYAIPLFRDALDPETLRRLRQRLRSDGAVSAPDPDAV</sequence>
<comment type="caution">
    <text evidence="2">The sequence shown here is derived from an EMBL/GenBank/DDBJ whole genome shotgun (WGS) entry which is preliminary data.</text>
</comment>
<evidence type="ECO:0000313" key="2">
    <source>
        <dbReference type="EMBL" id="TCT19417.1"/>
    </source>
</evidence>
<keyword evidence="1" id="KW-1133">Transmembrane helix</keyword>
<protein>
    <submittedName>
        <fullName evidence="2">Toxin CptA</fullName>
    </submittedName>
</protein>
<name>A0A4R3MUJ4_9GAMM</name>
<gene>
    <name evidence="2" type="ORF">EDC35_10823</name>
</gene>
<dbReference type="Proteomes" id="UP000295717">
    <property type="component" value="Unassembled WGS sequence"/>
</dbReference>
<reference evidence="2 3" key="1">
    <citation type="submission" date="2019-03" db="EMBL/GenBank/DDBJ databases">
        <title>Genomic Encyclopedia of Type Strains, Phase IV (KMG-IV): sequencing the most valuable type-strain genomes for metagenomic binning, comparative biology and taxonomic classification.</title>
        <authorList>
            <person name="Goeker M."/>
        </authorList>
    </citation>
    <scope>NUCLEOTIDE SEQUENCE [LARGE SCALE GENOMIC DNA]</scope>
    <source>
        <strain evidence="2 3">DSM 13587</strain>
    </source>
</reference>
<organism evidence="2 3">
    <name type="scientific">Thiobaca trueperi</name>
    <dbReference type="NCBI Taxonomy" id="127458"/>
    <lineage>
        <taxon>Bacteria</taxon>
        <taxon>Pseudomonadati</taxon>
        <taxon>Pseudomonadota</taxon>
        <taxon>Gammaproteobacteria</taxon>
        <taxon>Chromatiales</taxon>
        <taxon>Chromatiaceae</taxon>
        <taxon>Thiobaca</taxon>
    </lineage>
</organism>
<evidence type="ECO:0000313" key="3">
    <source>
        <dbReference type="Proteomes" id="UP000295717"/>
    </source>
</evidence>